<accession>A0A819WQ58</accession>
<gene>
    <name evidence="2" type="ORF">OXD698_LOCUS36950</name>
</gene>
<evidence type="ECO:0000313" key="2">
    <source>
        <dbReference type="EMBL" id="CAF4129790.1"/>
    </source>
</evidence>
<proteinExistence type="predicted"/>
<evidence type="ECO:0000256" key="1">
    <source>
        <dbReference type="SAM" id="MobiDB-lite"/>
    </source>
</evidence>
<organism evidence="2 3">
    <name type="scientific">Adineta steineri</name>
    <dbReference type="NCBI Taxonomy" id="433720"/>
    <lineage>
        <taxon>Eukaryota</taxon>
        <taxon>Metazoa</taxon>
        <taxon>Spiralia</taxon>
        <taxon>Gnathifera</taxon>
        <taxon>Rotifera</taxon>
        <taxon>Eurotatoria</taxon>
        <taxon>Bdelloidea</taxon>
        <taxon>Adinetida</taxon>
        <taxon>Adinetidae</taxon>
        <taxon>Adineta</taxon>
    </lineage>
</organism>
<feature type="region of interest" description="Disordered" evidence="1">
    <location>
        <begin position="1"/>
        <end position="42"/>
    </location>
</feature>
<name>A0A819WQ58_9BILA</name>
<evidence type="ECO:0000313" key="3">
    <source>
        <dbReference type="Proteomes" id="UP000663844"/>
    </source>
</evidence>
<feature type="compositionally biased region" description="Basic and acidic residues" evidence="1">
    <location>
        <begin position="27"/>
        <end position="42"/>
    </location>
</feature>
<sequence>MGANKSKSKFEELEQKQNALMKQNADMAKRLAEQEEANKRQH</sequence>
<protein>
    <submittedName>
        <fullName evidence="2">Uncharacterized protein</fullName>
    </submittedName>
</protein>
<feature type="non-terminal residue" evidence="2">
    <location>
        <position position="42"/>
    </location>
</feature>
<comment type="caution">
    <text evidence="2">The sequence shown here is derived from an EMBL/GenBank/DDBJ whole genome shotgun (WGS) entry which is preliminary data.</text>
</comment>
<dbReference type="Proteomes" id="UP000663844">
    <property type="component" value="Unassembled WGS sequence"/>
</dbReference>
<dbReference type="EMBL" id="CAJOAZ010006296">
    <property type="protein sequence ID" value="CAF4129790.1"/>
    <property type="molecule type" value="Genomic_DNA"/>
</dbReference>
<dbReference type="AlphaFoldDB" id="A0A819WQ58"/>
<reference evidence="2" key="1">
    <citation type="submission" date="2021-02" db="EMBL/GenBank/DDBJ databases">
        <authorList>
            <person name="Nowell W R."/>
        </authorList>
    </citation>
    <scope>NUCLEOTIDE SEQUENCE</scope>
</reference>